<organism evidence="9 10">
    <name type="scientific">Ancylobacter oerskovii</name>
    <dbReference type="NCBI Taxonomy" id="459519"/>
    <lineage>
        <taxon>Bacteria</taxon>
        <taxon>Pseudomonadati</taxon>
        <taxon>Pseudomonadota</taxon>
        <taxon>Alphaproteobacteria</taxon>
        <taxon>Hyphomicrobiales</taxon>
        <taxon>Xanthobacteraceae</taxon>
        <taxon>Ancylobacter</taxon>
    </lineage>
</organism>
<keyword evidence="4 9" id="KW-0418">Kinase</keyword>
<keyword evidence="6" id="KW-0119">Carbohydrate metabolism</keyword>
<dbReference type="EC" id="2.7.1.-" evidence="9"/>
<dbReference type="InterPro" id="IPR037051">
    <property type="entry name" value="4-carb_acid_sugar_kinase_N_sf"/>
</dbReference>
<dbReference type="Gene3D" id="3.40.980.20">
    <property type="entry name" value="Four-carbon acid sugar kinase, nucleotide binding domain"/>
    <property type="match status" value="1"/>
</dbReference>
<dbReference type="Pfam" id="PF07005">
    <property type="entry name" value="SBD_N"/>
    <property type="match status" value="1"/>
</dbReference>
<dbReference type="RefSeq" id="WP_378296349.1">
    <property type="nucleotide sequence ID" value="NZ_JBHUHD010000001.1"/>
</dbReference>
<gene>
    <name evidence="9" type="ORF">ACFSNC_13180</name>
</gene>
<keyword evidence="5" id="KW-0067">ATP-binding</keyword>
<dbReference type="InterPro" id="IPR042213">
    <property type="entry name" value="NBD_C_sf"/>
</dbReference>
<name>A0ABW4YYR3_9HYPH</name>
<evidence type="ECO:0000256" key="6">
    <source>
        <dbReference type="ARBA" id="ARBA00023277"/>
    </source>
</evidence>
<evidence type="ECO:0000256" key="2">
    <source>
        <dbReference type="ARBA" id="ARBA00022679"/>
    </source>
</evidence>
<dbReference type="GO" id="GO:0016301">
    <property type="term" value="F:kinase activity"/>
    <property type="evidence" value="ECO:0007669"/>
    <property type="project" value="UniProtKB-KW"/>
</dbReference>
<evidence type="ECO:0000256" key="5">
    <source>
        <dbReference type="ARBA" id="ARBA00022840"/>
    </source>
</evidence>
<evidence type="ECO:0000313" key="9">
    <source>
        <dbReference type="EMBL" id="MFD2141362.1"/>
    </source>
</evidence>
<proteinExistence type="inferred from homology"/>
<dbReference type="Pfam" id="PF17042">
    <property type="entry name" value="NBD_C"/>
    <property type="match status" value="1"/>
</dbReference>
<sequence>MERARAPCGQARQVAAAERAESAHPPVRLIADDLTGALDAAIAFVRPSIRVPVYWDIPPAGLPSGGVAFDSGTREAGAAASRRKVAALAGLLPRDGASLFYAKLDSLLRGQAAADIAGWMEAMAFDRCIVAPAFPHHGRITRGGLQFVRRGAGEQPVATDLAGDLRKEGLEVRLCRPGDAVPDGVSLWDAESDADLARLVAAGRPLGGTTLWCGSGGLALALAGTQAEERLSPAALPRPILGLFGTDHPVTREQIAACGTAVLALPDGGDDAARAVADRLARKGAALAFIDMPDAPSRAAAAARIAHAFDRLVQALDPPGTLVVAGGETLRGLCGALGAERLELYGQIETGIPCSILRGGRFDGVHVVSKSGAFGDPQLLRRLIVPFEGDHA</sequence>
<keyword evidence="2 9" id="KW-0808">Transferase</keyword>
<evidence type="ECO:0000256" key="3">
    <source>
        <dbReference type="ARBA" id="ARBA00022741"/>
    </source>
</evidence>
<accession>A0ABW4YYR3</accession>
<dbReference type="SUPFAM" id="SSF142764">
    <property type="entry name" value="YgbK-like"/>
    <property type="match status" value="1"/>
</dbReference>
<dbReference type="EMBL" id="JBHUHD010000001">
    <property type="protein sequence ID" value="MFD2141362.1"/>
    <property type="molecule type" value="Genomic_DNA"/>
</dbReference>
<comment type="similarity">
    <text evidence="1">Belongs to the four-carbon acid sugar kinase family.</text>
</comment>
<feature type="domain" description="Four-carbon acid sugar kinase nucleotide binding" evidence="8">
    <location>
        <begin position="248"/>
        <end position="380"/>
    </location>
</feature>
<evidence type="ECO:0000313" key="10">
    <source>
        <dbReference type="Proteomes" id="UP001597299"/>
    </source>
</evidence>
<dbReference type="InterPro" id="IPR031475">
    <property type="entry name" value="NBD_C"/>
</dbReference>
<evidence type="ECO:0000259" key="7">
    <source>
        <dbReference type="Pfam" id="PF07005"/>
    </source>
</evidence>
<evidence type="ECO:0000256" key="4">
    <source>
        <dbReference type="ARBA" id="ARBA00022777"/>
    </source>
</evidence>
<protein>
    <submittedName>
        <fullName evidence="9">Four-carbon acid sugar kinase family protein</fullName>
        <ecNumber evidence="9">2.7.1.-</ecNumber>
    </submittedName>
</protein>
<keyword evidence="3" id="KW-0547">Nucleotide-binding</keyword>
<dbReference type="Proteomes" id="UP001597299">
    <property type="component" value="Unassembled WGS sequence"/>
</dbReference>
<dbReference type="InterPro" id="IPR010737">
    <property type="entry name" value="4-carb_acid_sugar_kinase_N"/>
</dbReference>
<keyword evidence="10" id="KW-1185">Reference proteome</keyword>
<evidence type="ECO:0000256" key="1">
    <source>
        <dbReference type="ARBA" id="ARBA00005715"/>
    </source>
</evidence>
<reference evidence="10" key="1">
    <citation type="journal article" date="2019" name="Int. J. Syst. Evol. Microbiol.">
        <title>The Global Catalogue of Microorganisms (GCM) 10K type strain sequencing project: providing services to taxonomists for standard genome sequencing and annotation.</title>
        <authorList>
            <consortium name="The Broad Institute Genomics Platform"/>
            <consortium name="The Broad Institute Genome Sequencing Center for Infectious Disease"/>
            <person name="Wu L."/>
            <person name="Ma J."/>
        </authorList>
    </citation>
    <scope>NUCLEOTIDE SEQUENCE [LARGE SCALE GENOMIC DNA]</scope>
    <source>
        <strain evidence="10">CCM 7435</strain>
    </source>
</reference>
<evidence type="ECO:0000259" key="8">
    <source>
        <dbReference type="Pfam" id="PF17042"/>
    </source>
</evidence>
<feature type="domain" description="Four-carbon acid sugar kinase N-terminal" evidence="7">
    <location>
        <begin position="29"/>
        <end position="157"/>
    </location>
</feature>
<comment type="caution">
    <text evidence="9">The sequence shown here is derived from an EMBL/GenBank/DDBJ whole genome shotgun (WGS) entry which is preliminary data.</text>
</comment>
<dbReference type="Gene3D" id="3.40.50.10840">
    <property type="entry name" value="Putative sugar-binding, N-terminal domain"/>
    <property type="match status" value="1"/>
</dbReference>